<dbReference type="EMBL" id="NWUF01000012">
    <property type="protein sequence ID" value="PCE41811.1"/>
    <property type="molecule type" value="Genomic_DNA"/>
</dbReference>
<comment type="function">
    <text evidence="5">Catalyzes the deamination of various vicinal amino-alcohols to oxo compounds. Allows this organism to utilize ethanolamine as the sole source of nitrogen and carbon in the presence of external vitamin B12.</text>
</comment>
<gene>
    <name evidence="5" type="primary">eutC</name>
    <name evidence="6" type="ORF">COO09_13730</name>
</gene>
<dbReference type="HAMAP" id="MF_00601">
    <property type="entry name" value="EutC"/>
    <property type="match status" value="1"/>
</dbReference>
<evidence type="ECO:0000256" key="1">
    <source>
        <dbReference type="ARBA" id="ARBA00022628"/>
    </source>
</evidence>
<proteinExistence type="inferred from homology"/>
<comment type="cofactor">
    <cofactor evidence="5">
        <name>adenosylcob(III)alamin</name>
        <dbReference type="ChEBI" id="CHEBI:18408"/>
    </cofactor>
    <text evidence="5">Binds between the large and small subunits.</text>
</comment>
<dbReference type="PIRSF" id="PIRSF018982">
    <property type="entry name" value="EutC"/>
    <property type="match status" value="1"/>
</dbReference>
<feature type="binding site" evidence="5">
    <location>
        <position position="199"/>
    </location>
    <ligand>
        <name>adenosylcob(III)alamin</name>
        <dbReference type="ChEBI" id="CHEBI:18408"/>
    </ligand>
</feature>
<dbReference type="InterPro" id="IPR042251">
    <property type="entry name" value="EutC_C"/>
</dbReference>
<dbReference type="Pfam" id="PF05985">
    <property type="entry name" value="EutC"/>
    <property type="match status" value="1"/>
</dbReference>
<dbReference type="GO" id="GO:0031419">
    <property type="term" value="F:cobalamin binding"/>
    <property type="evidence" value="ECO:0007669"/>
    <property type="project" value="UniProtKB-UniRule"/>
</dbReference>
<keyword evidence="1 5" id="KW-0846">Cobalamin</keyword>
<dbReference type="PANTHER" id="PTHR39330:SF1">
    <property type="entry name" value="ETHANOLAMINE AMMONIA-LYASE SMALL SUBUNIT"/>
    <property type="match status" value="1"/>
</dbReference>
<dbReference type="GO" id="GO:0009350">
    <property type="term" value="C:ethanolamine ammonia-lyase complex"/>
    <property type="evidence" value="ECO:0007669"/>
    <property type="project" value="UniProtKB-UniRule"/>
</dbReference>
<comment type="catalytic activity">
    <reaction evidence="5">
        <text>ethanolamine = acetaldehyde + NH4(+)</text>
        <dbReference type="Rhea" id="RHEA:15313"/>
        <dbReference type="ChEBI" id="CHEBI:15343"/>
        <dbReference type="ChEBI" id="CHEBI:28938"/>
        <dbReference type="ChEBI" id="CHEBI:57603"/>
        <dbReference type="EC" id="4.3.1.7"/>
    </reaction>
</comment>
<dbReference type="GO" id="GO:0008851">
    <property type="term" value="F:ethanolamine ammonia-lyase activity"/>
    <property type="evidence" value="ECO:0007669"/>
    <property type="project" value="UniProtKB-UniRule"/>
</dbReference>
<protein>
    <recommendedName>
        <fullName evidence="5">Ethanolamine ammonia-lyase small subunit</fullName>
        <shortName evidence="5">EAL small subunit</shortName>
        <ecNumber evidence="5">4.3.1.7</ecNumber>
    </recommendedName>
</protein>
<dbReference type="InterPro" id="IPR009246">
    <property type="entry name" value="EutC"/>
</dbReference>
<comment type="subunit">
    <text evidence="5">The basic unit is a heterodimer which dimerizes to form tetramers. The heterotetramers trimerize; 6 large subunits form a core ring with 6 small subunits projecting outwards.</text>
</comment>
<keyword evidence="3 5" id="KW-0170">Cobalt</keyword>
<dbReference type="InterPro" id="IPR042255">
    <property type="entry name" value="EutC_N"/>
</dbReference>
<evidence type="ECO:0000313" key="6">
    <source>
        <dbReference type="EMBL" id="PCE41811.1"/>
    </source>
</evidence>
<dbReference type="KEGG" id="rdi:CMV14_19395"/>
<reference evidence="6 7" key="1">
    <citation type="submission" date="2017-09" db="EMBL/GenBank/DDBJ databases">
        <title>The Catabolism of 3,6-Dichlorosalicylic acid is Initiated by the Cytochrome P450 Monooxygenase DsmABC in Rhizorhabdus dicambivorans Ndbn-20.</title>
        <authorList>
            <person name="Na L."/>
        </authorList>
    </citation>
    <scope>NUCLEOTIDE SEQUENCE [LARGE SCALE GENOMIC DNA]</scope>
    <source>
        <strain evidence="6 7">Ndbn-20m</strain>
    </source>
</reference>
<evidence type="ECO:0000313" key="7">
    <source>
        <dbReference type="Proteomes" id="UP000218934"/>
    </source>
</evidence>
<dbReference type="NCBIfam" id="NF003971">
    <property type="entry name" value="PRK05465.1"/>
    <property type="match status" value="1"/>
</dbReference>
<sequence>MTSDVENRTPDIFEPLRALTSARIGLGRFAQGVPSVHSLDFQRCHALARDAVHQQLDVESMADVLNAAVLHSRAADRAQYLQRPDLGRRLDSTSAKALSQGHYDLAVVIGDGLSSTAVQHHVPALLEALLPLVADLALSPINIVLQARVAVADEVGERLGAKLVLMLLGERPGLSSSDSLGAYLTFAPKVGRRDHERNCVSNIRPEGLPPVRAAHTIGWLIRQALSLGATGIALKDGSDSDGSAVEASLAKKLTG</sequence>
<comment type="caution">
    <text evidence="6">The sequence shown here is derived from an EMBL/GenBank/DDBJ whole genome shotgun (WGS) entry which is preliminary data.</text>
</comment>
<dbReference type="GO" id="GO:0046336">
    <property type="term" value="P:ethanolamine catabolic process"/>
    <property type="evidence" value="ECO:0007669"/>
    <property type="project" value="UniProtKB-UniRule"/>
</dbReference>
<evidence type="ECO:0000256" key="3">
    <source>
        <dbReference type="ARBA" id="ARBA00023285"/>
    </source>
</evidence>
<dbReference type="Gene3D" id="3.40.50.11240">
    <property type="entry name" value="Ethanolamine ammonia-lyase light chain (EutC)"/>
    <property type="match status" value="1"/>
</dbReference>
<feature type="binding site" evidence="5">
    <location>
        <position position="149"/>
    </location>
    <ligand>
        <name>adenosylcob(III)alamin</name>
        <dbReference type="ChEBI" id="CHEBI:18408"/>
    </ligand>
</feature>
<dbReference type="EC" id="4.3.1.7" evidence="5"/>
<keyword evidence="7" id="KW-1185">Reference proteome</keyword>
<dbReference type="OrthoDB" id="114248at2"/>
<dbReference type="UniPathway" id="UPA00560"/>
<evidence type="ECO:0000256" key="4">
    <source>
        <dbReference type="ARBA" id="ARBA00024446"/>
    </source>
</evidence>
<dbReference type="PANTHER" id="PTHR39330">
    <property type="entry name" value="ETHANOLAMINE AMMONIA-LYASE LIGHT CHAIN"/>
    <property type="match status" value="1"/>
</dbReference>
<dbReference type="RefSeq" id="WP_066961399.1">
    <property type="nucleotide sequence ID" value="NZ_CP023449.1"/>
</dbReference>
<feature type="binding site" evidence="5">
    <location>
        <position position="170"/>
    </location>
    <ligand>
        <name>adenosylcob(III)alamin</name>
        <dbReference type="ChEBI" id="CHEBI:18408"/>
    </ligand>
</feature>
<name>A0A2A4FWP8_9SPHN</name>
<comment type="pathway">
    <text evidence="5">Amine and polyamine degradation; ethanolamine degradation.</text>
</comment>
<organism evidence="6 7">
    <name type="scientific">Rhizorhabdus dicambivorans</name>
    <dbReference type="NCBI Taxonomy" id="1850238"/>
    <lineage>
        <taxon>Bacteria</taxon>
        <taxon>Pseudomonadati</taxon>
        <taxon>Pseudomonadota</taxon>
        <taxon>Alphaproteobacteria</taxon>
        <taxon>Sphingomonadales</taxon>
        <taxon>Sphingomonadaceae</taxon>
        <taxon>Rhizorhabdus</taxon>
    </lineage>
</organism>
<evidence type="ECO:0000256" key="2">
    <source>
        <dbReference type="ARBA" id="ARBA00023239"/>
    </source>
</evidence>
<dbReference type="GO" id="GO:0031471">
    <property type="term" value="C:ethanolamine degradation polyhedral organelle"/>
    <property type="evidence" value="ECO:0007669"/>
    <property type="project" value="UniProtKB-UniRule"/>
</dbReference>
<keyword evidence="4 5" id="KW-1283">Bacterial microcompartment</keyword>
<dbReference type="Proteomes" id="UP000218934">
    <property type="component" value="Unassembled WGS sequence"/>
</dbReference>
<evidence type="ECO:0000256" key="5">
    <source>
        <dbReference type="HAMAP-Rule" id="MF_00601"/>
    </source>
</evidence>
<dbReference type="GO" id="GO:0006520">
    <property type="term" value="P:amino acid metabolic process"/>
    <property type="evidence" value="ECO:0007669"/>
    <property type="project" value="InterPro"/>
</dbReference>
<keyword evidence="2 5" id="KW-0456">Lyase</keyword>
<dbReference type="AlphaFoldDB" id="A0A2A4FWP8"/>
<comment type="subcellular location">
    <subcellularLocation>
        <location evidence="5">Bacterial microcompartment</location>
    </subcellularLocation>
</comment>
<comment type="similarity">
    <text evidence="5">Belongs to the EutC family.</text>
</comment>
<dbReference type="Gene3D" id="1.10.30.40">
    <property type="entry name" value="Ethanolamine ammonia-lyase light chain (EutC), N-terminal domain"/>
    <property type="match status" value="1"/>
</dbReference>
<accession>A0A2A4FWP8</accession>